<protein>
    <submittedName>
        <fullName evidence="2">Uncharacterized protein</fullName>
    </submittedName>
</protein>
<reference evidence="2 3" key="1">
    <citation type="journal article" date="2015" name="Nature">
        <title>rRNA introns, odd ribosomes, and small enigmatic genomes across a large radiation of phyla.</title>
        <authorList>
            <person name="Brown C.T."/>
            <person name="Hug L.A."/>
            <person name="Thomas B.C."/>
            <person name="Sharon I."/>
            <person name="Castelle C.J."/>
            <person name="Singh A."/>
            <person name="Wilkins M.J."/>
            <person name="Williams K.H."/>
            <person name="Banfield J.F."/>
        </authorList>
    </citation>
    <scope>NUCLEOTIDE SEQUENCE [LARGE SCALE GENOMIC DNA]</scope>
</reference>
<name>A0A0G1UX40_9BACT</name>
<gene>
    <name evidence="2" type="ORF">UY32_C0013G0016</name>
</gene>
<feature type="transmembrane region" description="Helical" evidence="1">
    <location>
        <begin position="49"/>
        <end position="69"/>
    </location>
</feature>
<keyword evidence="1" id="KW-1133">Transmembrane helix</keyword>
<dbReference type="Proteomes" id="UP000034600">
    <property type="component" value="Unassembled WGS sequence"/>
</dbReference>
<evidence type="ECO:0000256" key="1">
    <source>
        <dbReference type="SAM" id="Phobius"/>
    </source>
</evidence>
<proteinExistence type="predicted"/>
<sequence length="157" mass="17328">MTNYDQIINELRKLRFLKPNRAFAETSKTSILASAKPNHFYGFLSLPRLAPALSFAAVVLVVVASYVIFVPSKPTVSAAFNPENLSQEFAGLTINVQLQEVEYQQNANQAIASALGEITNTSVKHLNQTLLESEEESIDVQKSTNPEIDDLLNSVIF</sequence>
<dbReference type="AlphaFoldDB" id="A0A0G1UX40"/>
<evidence type="ECO:0000313" key="2">
    <source>
        <dbReference type="EMBL" id="KKU98819.1"/>
    </source>
</evidence>
<keyword evidence="1" id="KW-0812">Transmembrane</keyword>
<keyword evidence="1" id="KW-0472">Membrane</keyword>
<organism evidence="2 3">
    <name type="scientific">Candidatus Jorgensenbacteria bacterium GW2011_GWC1_48_8</name>
    <dbReference type="NCBI Taxonomy" id="1618666"/>
    <lineage>
        <taxon>Bacteria</taxon>
        <taxon>Candidatus Joergenseniibacteriota</taxon>
    </lineage>
</organism>
<comment type="caution">
    <text evidence="2">The sequence shown here is derived from an EMBL/GenBank/DDBJ whole genome shotgun (WGS) entry which is preliminary data.</text>
</comment>
<accession>A0A0G1UX40</accession>
<evidence type="ECO:0000313" key="3">
    <source>
        <dbReference type="Proteomes" id="UP000034600"/>
    </source>
</evidence>
<dbReference type="EMBL" id="LCPO01000013">
    <property type="protein sequence ID" value="KKU98819.1"/>
    <property type="molecule type" value="Genomic_DNA"/>
</dbReference>